<accession>A0A0J8VT52</accession>
<evidence type="ECO:0000256" key="4">
    <source>
        <dbReference type="ARBA" id="ARBA00023239"/>
    </source>
</evidence>
<evidence type="ECO:0000256" key="5">
    <source>
        <dbReference type="ARBA" id="ARBA00023277"/>
    </source>
</evidence>
<dbReference type="CDD" id="cd00452">
    <property type="entry name" value="KDPG_aldolase"/>
    <property type="match status" value="1"/>
</dbReference>
<comment type="caution">
    <text evidence="6">The sequence shown here is derived from an EMBL/GenBank/DDBJ whole genome shotgun (WGS) entry which is preliminary data.</text>
</comment>
<dbReference type="InterPro" id="IPR000887">
    <property type="entry name" value="Aldlse_KDPG_KHG"/>
</dbReference>
<keyword evidence="4" id="KW-0456">Lyase</keyword>
<evidence type="ECO:0000313" key="6">
    <source>
        <dbReference type="EMBL" id="KMV36172.1"/>
    </source>
</evidence>
<dbReference type="AlphaFoldDB" id="A0A0J8VT52"/>
<reference evidence="6 7" key="1">
    <citation type="submission" date="2015-06" db="EMBL/GenBank/DDBJ databases">
        <title>Genome sequencing of Cronobacter sp. strain DJ34 isolated from petroleum contaminated sludge of Duliajan Oil Fields, Assam, India.</title>
        <authorList>
            <person name="Pal S."/>
            <person name="Banerjee T.D."/>
            <person name="Roy A."/>
            <person name="Sar P."/>
            <person name="Kazy S.K."/>
        </authorList>
    </citation>
    <scope>NUCLEOTIDE SEQUENCE [LARGE SCALE GENOMIC DNA]</scope>
    <source>
        <strain evidence="6 7">DJ34</strain>
    </source>
</reference>
<name>A0A0J8VT52_9ENTR</name>
<evidence type="ECO:0000256" key="1">
    <source>
        <dbReference type="ARBA" id="ARBA00004761"/>
    </source>
</evidence>
<evidence type="ECO:0000256" key="2">
    <source>
        <dbReference type="ARBA" id="ARBA00006906"/>
    </source>
</evidence>
<proteinExistence type="inferred from homology"/>
<organism evidence="6 7">
    <name type="scientific">Franconibacter pulveris</name>
    <dbReference type="NCBI Taxonomy" id="435910"/>
    <lineage>
        <taxon>Bacteria</taxon>
        <taxon>Pseudomonadati</taxon>
        <taxon>Pseudomonadota</taxon>
        <taxon>Gammaproteobacteria</taxon>
        <taxon>Enterobacterales</taxon>
        <taxon>Enterobacteriaceae</taxon>
        <taxon>Franconibacter</taxon>
    </lineage>
</organism>
<comment type="subunit">
    <text evidence="3">Homotrimer.</text>
</comment>
<evidence type="ECO:0000256" key="3">
    <source>
        <dbReference type="ARBA" id="ARBA00011233"/>
    </source>
</evidence>
<dbReference type="PANTHER" id="PTHR30246">
    <property type="entry name" value="2-KETO-3-DEOXY-6-PHOSPHOGLUCONATE ALDOLASE"/>
    <property type="match status" value="1"/>
</dbReference>
<dbReference type="GO" id="GO:0016829">
    <property type="term" value="F:lyase activity"/>
    <property type="evidence" value="ECO:0007669"/>
    <property type="project" value="UniProtKB-KW"/>
</dbReference>
<dbReference type="SUPFAM" id="SSF51569">
    <property type="entry name" value="Aldolase"/>
    <property type="match status" value="1"/>
</dbReference>
<dbReference type="InterPro" id="IPR013785">
    <property type="entry name" value="Aldolase_TIM"/>
</dbReference>
<comment type="pathway">
    <text evidence="1">Carbohydrate acid metabolism.</text>
</comment>
<keyword evidence="5" id="KW-0119">Carbohydrate metabolism</keyword>
<keyword evidence="7" id="KW-1185">Reference proteome</keyword>
<dbReference type="Gene3D" id="3.20.20.70">
    <property type="entry name" value="Aldolase class I"/>
    <property type="match status" value="1"/>
</dbReference>
<comment type="similarity">
    <text evidence="2">Belongs to the KHG/KDPG aldolase family.</text>
</comment>
<evidence type="ECO:0000313" key="7">
    <source>
        <dbReference type="Proteomes" id="UP000037315"/>
    </source>
</evidence>
<dbReference type="STRING" id="1121863.GCA_000621185_00506"/>
<dbReference type="OrthoDB" id="8590323at2"/>
<dbReference type="PATRIC" id="fig|1656095.3.peg.134"/>
<gene>
    <name evidence="6" type="ORF">ACH50_01815</name>
</gene>
<protein>
    <submittedName>
        <fullName evidence="6">2-dehydro-3-deoxyphosphogluconate aldolase</fullName>
    </submittedName>
</protein>
<sequence>MLFNGRIIAILRGVTPDDCVAQVKALVDHNIVDVEIPANSPDWTQSIRLIKRHFARRVNLGGGTIITPAQAAACAQAGADYALTPNLDENVVETCRAQGLKICAGVYTSTEIFAACALGVDALKIFPAVTLPASWPQLIKGPLSQAVPFCAVGGIDENNMAAFLQHYDSVGIGSALYRPGQAASVTRQRAASLVR</sequence>
<dbReference type="Pfam" id="PF01081">
    <property type="entry name" value="Aldolase"/>
    <property type="match status" value="1"/>
</dbReference>
<dbReference type="RefSeq" id="WP_048887212.1">
    <property type="nucleotide sequence ID" value="NZ_LFEJ01000003.1"/>
</dbReference>
<dbReference type="Proteomes" id="UP000037315">
    <property type="component" value="Unassembled WGS sequence"/>
</dbReference>
<dbReference type="EMBL" id="LFEJ01000003">
    <property type="protein sequence ID" value="KMV36172.1"/>
    <property type="molecule type" value="Genomic_DNA"/>
</dbReference>
<dbReference type="PANTHER" id="PTHR30246:SF1">
    <property type="entry name" value="2-DEHYDRO-3-DEOXY-6-PHOSPHOGALACTONATE ALDOLASE-RELATED"/>
    <property type="match status" value="1"/>
</dbReference>